<evidence type="ECO:0000259" key="2">
    <source>
        <dbReference type="Pfam" id="PF03787"/>
    </source>
</evidence>
<reference evidence="3 4" key="1">
    <citation type="submission" date="2016-08" db="EMBL/GenBank/DDBJ databases">
        <title>Analysis of Carbohydrate Active Enzymes in Thermogemmatispora T81 Reveals Carbohydrate Degradation Ability.</title>
        <authorList>
            <person name="Tomazini A."/>
            <person name="Lal S."/>
            <person name="Stott M."/>
            <person name="Henrissat B."/>
            <person name="Polikarpov I."/>
            <person name="Sparling R."/>
            <person name="Levin D.B."/>
        </authorList>
    </citation>
    <scope>NUCLEOTIDE SEQUENCE [LARGE SCALE GENOMIC DNA]</scope>
    <source>
        <strain evidence="3 4">T81</strain>
    </source>
</reference>
<evidence type="ECO:0000256" key="1">
    <source>
        <dbReference type="ARBA" id="ARBA00023118"/>
    </source>
</evidence>
<dbReference type="Pfam" id="PF03787">
    <property type="entry name" value="RAMPs"/>
    <property type="match status" value="1"/>
</dbReference>
<dbReference type="AlphaFoldDB" id="A0A328VK77"/>
<gene>
    <name evidence="3" type="ORF">A4R35_21325</name>
</gene>
<name>A0A328VK77_9CHLR</name>
<protein>
    <submittedName>
        <fullName evidence="3">Type III-B CRISPR module RAMP protein Cmr4</fullName>
    </submittedName>
</protein>
<proteinExistence type="predicted"/>
<evidence type="ECO:0000313" key="4">
    <source>
        <dbReference type="Proteomes" id="UP000248706"/>
    </source>
</evidence>
<dbReference type="InterPro" id="IPR013410">
    <property type="entry name" value="CRISPR-assoc_RAMP_Cmr4"/>
</dbReference>
<dbReference type="RefSeq" id="WP_112433071.1">
    <property type="nucleotide sequence ID" value="NZ_MCIF01000002.1"/>
</dbReference>
<keyword evidence="4" id="KW-1185">Reference proteome</keyword>
<comment type="caution">
    <text evidence="3">The sequence shown here is derived from an EMBL/GenBank/DDBJ whole genome shotgun (WGS) entry which is preliminary data.</text>
</comment>
<dbReference type="PANTHER" id="PTHR36700:SF1">
    <property type="entry name" value="CRISPR SYSTEM CMR SUBUNIT CMR4"/>
    <property type="match status" value="1"/>
</dbReference>
<sequence length="321" mass="35894">MITATSMMYIYTETPLHAGVGSGLSSVELPIQRERHTQYPMIQGSSIKGKLRALISHQYGSNSDGLVKALFGHEHATQETDQLHAGALIVSDARILLFPVRSLQGVFAYTTSLDILERFRKDLIHVHQEKEFPQLPSTRLKNGEALVTEQSEVTISQNSHGHGLLLEEFSFEVRQDQKVTSVARWLAEHALPFDGYWAEKLQSSLVVLADDDFRDFVLYSTEVITRIAIDQEKKTVKEGALWTEEHLPADTLLYAPIYATNERRPTEKSQEPRQGLALLRDLSQKAGPYLQLGGDETVGRGFVKVRWSPPASLTDSATGRP</sequence>
<keyword evidence="1" id="KW-0051">Antiviral defense</keyword>
<dbReference type="NCBIfam" id="TIGR02580">
    <property type="entry name" value="cas_RAMP_Cmr4"/>
    <property type="match status" value="1"/>
</dbReference>
<dbReference type="OrthoDB" id="9789361at2"/>
<organism evidence="3 4">
    <name type="scientific">Thermogemmatispora tikiterensis</name>
    <dbReference type="NCBI Taxonomy" id="1825093"/>
    <lineage>
        <taxon>Bacteria</taxon>
        <taxon>Bacillati</taxon>
        <taxon>Chloroflexota</taxon>
        <taxon>Ktedonobacteria</taxon>
        <taxon>Thermogemmatisporales</taxon>
        <taxon>Thermogemmatisporaceae</taxon>
        <taxon>Thermogemmatispora</taxon>
    </lineage>
</organism>
<dbReference type="EMBL" id="MCIF01000002">
    <property type="protein sequence ID" value="RAQ98096.1"/>
    <property type="molecule type" value="Genomic_DNA"/>
</dbReference>
<dbReference type="InterPro" id="IPR005537">
    <property type="entry name" value="RAMP_III_fam"/>
</dbReference>
<dbReference type="PANTHER" id="PTHR36700">
    <property type="entry name" value="CRISPR SYSTEM CMR SUBUNIT CMR4"/>
    <property type="match status" value="1"/>
</dbReference>
<accession>A0A328VK77</accession>
<evidence type="ECO:0000313" key="3">
    <source>
        <dbReference type="EMBL" id="RAQ98096.1"/>
    </source>
</evidence>
<dbReference type="GO" id="GO:0051607">
    <property type="term" value="P:defense response to virus"/>
    <property type="evidence" value="ECO:0007669"/>
    <property type="project" value="UniProtKB-KW"/>
</dbReference>
<feature type="domain" description="CRISPR type III-associated protein" evidence="2">
    <location>
        <begin position="10"/>
        <end position="304"/>
    </location>
</feature>
<dbReference type="Proteomes" id="UP000248706">
    <property type="component" value="Unassembled WGS sequence"/>
</dbReference>